<proteinExistence type="predicted"/>
<dbReference type="InterPro" id="IPR016024">
    <property type="entry name" value="ARM-type_fold"/>
</dbReference>
<accession>A0A1G6I812</accession>
<evidence type="ECO:0000313" key="2">
    <source>
        <dbReference type="Proteomes" id="UP000199086"/>
    </source>
</evidence>
<reference evidence="1 2" key="1">
    <citation type="submission" date="2016-06" db="EMBL/GenBank/DDBJ databases">
        <authorList>
            <person name="Olsen C.W."/>
            <person name="Carey S."/>
            <person name="Hinshaw L."/>
            <person name="Karasin A.I."/>
        </authorList>
    </citation>
    <scope>NUCLEOTIDE SEQUENCE [LARGE SCALE GENOMIC DNA]</scope>
    <source>
        <strain evidence="1 2">LZ-22</strain>
    </source>
</reference>
<dbReference type="STRING" id="1577474.GA0111570_11461"/>
<dbReference type="InterPro" id="IPR014825">
    <property type="entry name" value="DNA_alkylation"/>
</dbReference>
<dbReference type="Gene3D" id="1.25.10.90">
    <property type="match status" value="1"/>
</dbReference>
<dbReference type="SUPFAM" id="SSF48371">
    <property type="entry name" value="ARM repeat"/>
    <property type="match status" value="1"/>
</dbReference>
<protein>
    <submittedName>
        <fullName evidence="1">3-methyladenine DNA glycosylase AlkD</fullName>
    </submittedName>
</protein>
<dbReference type="EMBL" id="FMYF01000014">
    <property type="protein sequence ID" value="SDC02165.1"/>
    <property type="molecule type" value="Genomic_DNA"/>
</dbReference>
<sequence length="253" mass="28243">MTDPRTLAEQIDAGLRAKARPERAAGEKAYLKSDLEHYGVSMPVIRSTVREVVGRDGLAHDELVALVEALWEVPVHERRAAAVEALVAYRGVLGAGDIDLLERLLRASRTWALVDALAASVVGPLVEREPSLGATLDRWAADEDFWIRRSALLSLLLALRRGDGDFDRFARYADAMLEEKEFFIRKAIGWVLRDTGRKRPDLVFAWLLPRAARASGVTVREAVKPLSDEQREAVLRRKETAARRALVTRGRMA</sequence>
<gene>
    <name evidence="1" type="ORF">GA0111570_11461</name>
</gene>
<name>A0A1G6I812_9ACTN</name>
<dbReference type="PANTHER" id="PTHR34070">
    <property type="entry name" value="ARMADILLO-TYPE FOLD"/>
    <property type="match status" value="1"/>
</dbReference>
<evidence type="ECO:0000313" key="1">
    <source>
        <dbReference type="EMBL" id="SDC02165.1"/>
    </source>
</evidence>
<dbReference type="OrthoDB" id="9775346at2"/>
<dbReference type="RefSeq" id="WP_092613558.1">
    <property type="nucleotide sequence ID" value="NZ_FMYF01000014.1"/>
</dbReference>
<dbReference type="AlphaFoldDB" id="A0A1G6I812"/>
<organism evidence="1 2">
    <name type="scientific">Raineyella antarctica</name>
    <dbReference type="NCBI Taxonomy" id="1577474"/>
    <lineage>
        <taxon>Bacteria</taxon>
        <taxon>Bacillati</taxon>
        <taxon>Actinomycetota</taxon>
        <taxon>Actinomycetes</taxon>
        <taxon>Propionibacteriales</taxon>
        <taxon>Propionibacteriaceae</taxon>
        <taxon>Raineyella</taxon>
    </lineage>
</organism>
<dbReference type="Proteomes" id="UP000199086">
    <property type="component" value="Unassembled WGS sequence"/>
</dbReference>
<dbReference type="PANTHER" id="PTHR34070:SF1">
    <property type="entry name" value="DNA ALKYLATION REPAIR PROTEIN"/>
    <property type="match status" value="1"/>
</dbReference>
<dbReference type="Pfam" id="PF08713">
    <property type="entry name" value="DNA_alkylation"/>
    <property type="match status" value="1"/>
</dbReference>
<keyword evidence="2" id="KW-1185">Reference proteome</keyword>